<keyword evidence="14" id="KW-1185">Reference proteome</keyword>
<dbReference type="Gene3D" id="2.40.10.10">
    <property type="entry name" value="Trypsin-like serine proteases"/>
    <property type="match status" value="1"/>
</dbReference>
<evidence type="ECO:0000256" key="8">
    <source>
        <dbReference type="ARBA" id="ARBA00023240"/>
    </source>
</evidence>
<evidence type="ECO:0000256" key="1">
    <source>
        <dbReference type="ARBA" id="ARBA00004239"/>
    </source>
</evidence>
<accession>A0AAU9UQV8</accession>
<organism evidence="13 14">
    <name type="scientific">Euphydryas editha</name>
    <name type="common">Edith's checkerspot</name>
    <dbReference type="NCBI Taxonomy" id="104508"/>
    <lineage>
        <taxon>Eukaryota</taxon>
        <taxon>Metazoa</taxon>
        <taxon>Ecdysozoa</taxon>
        <taxon>Arthropoda</taxon>
        <taxon>Hexapoda</taxon>
        <taxon>Insecta</taxon>
        <taxon>Pterygota</taxon>
        <taxon>Neoptera</taxon>
        <taxon>Endopterygota</taxon>
        <taxon>Lepidoptera</taxon>
        <taxon>Glossata</taxon>
        <taxon>Ditrysia</taxon>
        <taxon>Papilionoidea</taxon>
        <taxon>Nymphalidae</taxon>
        <taxon>Nymphalinae</taxon>
        <taxon>Euphydryas</taxon>
    </lineage>
</organism>
<dbReference type="CDD" id="cd00190">
    <property type="entry name" value="Tryp_SPc"/>
    <property type="match status" value="1"/>
</dbReference>
<evidence type="ECO:0000256" key="6">
    <source>
        <dbReference type="ARBA" id="ARBA00022825"/>
    </source>
</evidence>
<dbReference type="GO" id="GO:0006508">
    <property type="term" value="P:proteolysis"/>
    <property type="evidence" value="ECO:0007669"/>
    <property type="project" value="UniProtKB-KW"/>
</dbReference>
<evidence type="ECO:0000259" key="12">
    <source>
        <dbReference type="PROSITE" id="PS50240"/>
    </source>
</evidence>
<comment type="function">
    <text evidence="9">Fibrinolytic activity; shows preferential cleavage of Arg-Gly bonds in all three fibrinogen chains. Contact with the caterpillars causes severe bleeding, due the anticoagulant effect of the protein.</text>
</comment>
<dbReference type="PANTHER" id="PTHR24276">
    <property type="entry name" value="POLYSERASE-RELATED"/>
    <property type="match status" value="1"/>
</dbReference>
<proteinExistence type="inferred from homology"/>
<comment type="similarity">
    <text evidence="2">Belongs to the peptidase S1 family.</text>
</comment>
<dbReference type="AlphaFoldDB" id="A0AAU9UQV8"/>
<reference evidence="13" key="1">
    <citation type="submission" date="2022-03" db="EMBL/GenBank/DDBJ databases">
        <authorList>
            <person name="Tunstrom K."/>
        </authorList>
    </citation>
    <scope>NUCLEOTIDE SEQUENCE</scope>
</reference>
<evidence type="ECO:0000256" key="7">
    <source>
        <dbReference type="ARBA" id="ARBA00023157"/>
    </source>
</evidence>
<sequence length="257" mass="27864">MRALIILAFGLAIATVGTSARRIVGGSVTSIETHPYAAALFVSPVGTTVFRYYCTGSIINNRSVLTSCACFLVYAGESMWRVNVGSTDISNGVAYRVNRIISHENFNLITYENDIAMIRIQGAFSFNNRVSAAPIAGPNYNLPDNAPVSIIGWGATSLQGPSSSQLRHVQVSVLNQSECRNRYAEVANNRSVTDNMMCSGYLDIGGHGACGSDLGSPIIHNNVIVGVSSWRYQCGHPRYPDVNTRVSRYTSWILSNQ</sequence>
<evidence type="ECO:0000256" key="10">
    <source>
        <dbReference type="ARBA" id="ARBA00084094"/>
    </source>
</evidence>
<dbReference type="SUPFAM" id="SSF50494">
    <property type="entry name" value="Trypsin-like serine proteases"/>
    <property type="match status" value="1"/>
</dbReference>
<dbReference type="EMBL" id="CAKOGL010000025">
    <property type="protein sequence ID" value="CAH2102049.1"/>
    <property type="molecule type" value="Genomic_DNA"/>
</dbReference>
<keyword evidence="3" id="KW-0800">Toxin</keyword>
<dbReference type="InterPro" id="IPR009003">
    <property type="entry name" value="Peptidase_S1_PA"/>
</dbReference>
<feature type="signal peptide" evidence="11">
    <location>
        <begin position="1"/>
        <end position="20"/>
    </location>
</feature>
<evidence type="ECO:0000313" key="14">
    <source>
        <dbReference type="Proteomes" id="UP001153954"/>
    </source>
</evidence>
<dbReference type="InterPro" id="IPR043504">
    <property type="entry name" value="Peptidase_S1_PA_chymotrypsin"/>
</dbReference>
<dbReference type="Proteomes" id="UP001153954">
    <property type="component" value="Unassembled WGS sequence"/>
</dbReference>
<comment type="subcellular location">
    <subcellularLocation>
        <location evidence="1">Secreted</location>
        <location evidence="1">Extracellular space</location>
    </subcellularLocation>
</comment>
<keyword evidence="4" id="KW-0645">Protease</keyword>
<evidence type="ECO:0000256" key="3">
    <source>
        <dbReference type="ARBA" id="ARBA00022656"/>
    </source>
</evidence>
<evidence type="ECO:0000313" key="13">
    <source>
        <dbReference type="EMBL" id="CAH2102049.1"/>
    </source>
</evidence>
<name>A0AAU9UQV8_EUPED</name>
<dbReference type="Pfam" id="PF00089">
    <property type="entry name" value="Trypsin"/>
    <property type="match status" value="1"/>
</dbReference>
<dbReference type="SMART" id="SM00020">
    <property type="entry name" value="Tryp_SPc"/>
    <property type="match status" value="1"/>
</dbReference>
<dbReference type="PROSITE" id="PS50240">
    <property type="entry name" value="TRYPSIN_DOM"/>
    <property type="match status" value="1"/>
</dbReference>
<keyword evidence="5" id="KW-0378">Hydrolase</keyword>
<dbReference type="GO" id="GO:0004252">
    <property type="term" value="F:serine-type endopeptidase activity"/>
    <property type="evidence" value="ECO:0007669"/>
    <property type="project" value="InterPro"/>
</dbReference>
<evidence type="ECO:0000256" key="4">
    <source>
        <dbReference type="ARBA" id="ARBA00022670"/>
    </source>
</evidence>
<evidence type="ECO:0000256" key="11">
    <source>
        <dbReference type="SAM" id="SignalP"/>
    </source>
</evidence>
<dbReference type="GO" id="GO:0090729">
    <property type="term" value="F:toxin activity"/>
    <property type="evidence" value="ECO:0007669"/>
    <property type="project" value="UniProtKB-KW"/>
</dbReference>
<dbReference type="InterPro" id="IPR050430">
    <property type="entry name" value="Peptidase_S1"/>
</dbReference>
<dbReference type="GO" id="GO:0005576">
    <property type="term" value="C:extracellular region"/>
    <property type="evidence" value="ECO:0007669"/>
    <property type="project" value="UniProtKB-SubCell"/>
</dbReference>
<gene>
    <name evidence="13" type="ORF">EEDITHA_LOCUS16740</name>
</gene>
<evidence type="ECO:0000256" key="2">
    <source>
        <dbReference type="ARBA" id="ARBA00007664"/>
    </source>
</evidence>
<keyword evidence="7" id="KW-1015">Disulfide bond</keyword>
<protein>
    <recommendedName>
        <fullName evidence="12">Peptidase S1 domain-containing protein</fullName>
    </recommendedName>
</protein>
<keyword evidence="8" id="KW-1199">Hemostasis impairing toxin</keyword>
<keyword evidence="6" id="KW-0720">Serine protease</keyword>
<dbReference type="InterPro" id="IPR001254">
    <property type="entry name" value="Trypsin_dom"/>
</dbReference>
<feature type="domain" description="Peptidase S1" evidence="12">
    <location>
        <begin position="23"/>
        <end position="257"/>
    </location>
</feature>
<keyword evidence="10" id="KW-1205">Fibrinolytic toxin</keyword>
<comment type="caution">
    <text evidence="13">The sequence shown here is derived from an EMBL/GenBank/DDBJ whole genome shotgun (WGS) entry which is preliminary data.</text>
</comment>
<dbReference type="PANTHER" id="PTHR24276:SF91">
    <property type="entry name" value="AT26814P-RELATED"/>
    <property type="match status" value="1"/>
</dbReference>
<evidence type="ECO:0000256" key="9">
    <source>
        <dbReference type="ARBA" id="ARBA00055534"/>
    </source>
</evidence>
<feature type="chain" id="PRO_5043863401" description="Peptidase S1 domain-containing protein" evidence="11">
    <location>
        <begin position="21"/>
        <end position="257"/>
    </location>
</feature>
<dbReference type="InterPro" id="IPR001314">
    <property type="entry name" value="Peptidase_S1A"/>
</dbReference>
<dbReference type="PRINTS" id="PR00722">
    <property type="entry name" value="CHYMOTRYPSIN"/>
</dbReference>
<dbReference type="FunFam" id="2.40.10.10:FF:000068">
    <property type="entry name" value="transmembrane protease serine 2"/>
    <property type="match status" value="1"/>
</dbReference>
<evidence type="ECO:0000256" key="5">
    <source>
        <dbReference type="ARBA" id="ARBA00022801"/>
    </source>
</evidence>
<keyword evidence="11" id="KW-0732">Signal</keyword>